<name>A0A7I8E0A0_9FIRM</name>
<protein>
    <submittedName>
        <fullName evidence="1">Uncharacterized protein</fullName>
    </submittedName>
</protein>
<proteinExistence type="predicted"/>
<reference evidence="2" key="1">
    <citation type="submission" date="2020-09" db="EMBL/GenBank/DDBJ databases">
        <title>Complete genome sequencing of Faecalibacillus intestinalis strain 14EGH31.</title>
        <authorList>
            <person name="Sakamoto M."/>
            <person name="Murakami T."/>
            <person name="Mori H."/>
        </authorList>
    </citation>
    <scope>NUCLEOTIDE SEQUENCE [LARGE SCALE GENOMIC DNA]</scope>
    <source>
        <strain evidence="2">14EGH31</strain>
    </source>
</reference>
<dbReference type="AlphaFoldDB" id="A0A7I8E0A0"/>
<dbReference type="EMBL" id="AP024085">
    <property type="protein sequence ID" value="BCL57473.1"/>
    <property type="molecule type" value="Genomic_DNA"/>
</dbReference>
<dbReference type="KEGG" id="fit:Fi14EGH31_11850"/>
<organism evidence="1 2">
    <name type="scientific">Faecalibacillus intestinalis</name>
    <dbReference type="NCBI Taxonomy" id="1982626"/>
    <lineage>
        <taxon>Bacteria</taxon>
        <taxon>Bacillati</taxon>
        <taxon>Bacillota</taxon>
        <taxon>Erysipelotrichia</taxon>
        <taxon>Erysipelotrichales</taxon>
        <taxon>Coprobacillaceae</taxon>
        <taxon>Faecalibacillus</taxon>
    </lineage>
</organism>
<dbReference type="Proteomes" id="UP000593842">
    <property type="component" value="Chromosome"/>
</dbReference>
<gene>
    <name evidence="1" type="ORF">Fi14EGH31_11850</name>
</gene>
<sequence>MFGIYNLKDFLETLAYVVAIVLGIKEILKDRKGN</sequence>
<evidence type="ECO:0000313" key="1">
    <source>
        <dbReference type="EMBL" id="BCL57473.1"/>
    </source>
</evidence>
<accession>A0A7I8E0A0</accession>
<evidence type="ECO:0000313" key="2">
    <source>
        <dbReference type="Proteomes" id="UP000593842"/>
    </source>
</evidence>